<evidence type="ECO:0000313" key="2">
    <source>
        <dbReference type="Proteomes" id="UP000474967"/>
    </source>
</evidence>
<dbReference type="Proteomes" id="UP000474967">
    <property type="component" value="Unassembled WGS sequence"/>
</dbReference>
<name>A0A6L9XV65_9MICO</name>
<evidence type="ECO:0000313" key="1">
    <source>
        <dbReference type="EMBL" id="NEN04898.1"/>
    </source>
</evidence>
<accession>A0A6L9XV65</accession>
<protein>
    <submittedName>
        <fullName evidence="1">Dipeptidase</fullName>
    </submittedName>
</protein>
<dbReference type="AlphaFoldDB" id="A0A6L9XV65"/>
<proteinExistence type="predicted"/>
<dbReference type="RefSeq" id="WP_163287981.1">
    <property type="nucleotide sequence ID" value="NZ_JAAGWY010000001.1"/>
</dbReference>
<gene>
    <name evidence="1" type="ORF">G3T36_03345</name>
</gene>
<sequence>MAGYSGTPLWKKLGVKPGSRVLLAHADPGWSIPDAPDGVVWVEDHGTDEGPLDLVLAFYRTVADYVAELDDLAERIFPAGALWIAWPRKAAGHVSDLGDNVIRNTALERGGIVDVKVAAVDEDWSGLKLVWRVEQRTR</sequence>
<keyword evidence="2" id="KW-1185">Reference proteome</keyword>
<comment type="caution">
    <text evidence="1">The sequence shown here is derived from an EMBL/GenBank/DDBJ whole genome shotgun (WGS) entry which is preliminary data.</text>
</comment>
<reference evidence="1 2" key="1">
    <citation type="journal article" date="2014" name="J. Microbiol.">
        <title>Diaminobutyricibacter tongyongensis gen. nov., sp. nov. and Homoserinibacter gongjuensis gen. nov., sp. nov. belong to the family Microbacteriaceae.</title>
        <authorList>
            <person name="Kim S.J."/>
            <person name="Ahn J.H."/>
            <person name="Weon H.Y."/>
            <person name="Hamada M."/>
            <person name="Suzuki K."/>
            <person name="Kwon S.W."/>
        </authorList>
    </citation>
    <scope>NUCLEOTIDE SEQUENCE [LARGE SCALE GENOMIC DNA]</scope>
    <source>
        <strain evidence="1 2">NBRC 108724</strain>
    </source>
</reference>
<dbReference type="EMBL" id="JAAGWY010000001">
    <property type="protein sequence ID" value="NEN04898.1"/>
    <property type="molecule type" value="Genomic_DNA"/>
</dbReference>
<organism evidence="1 2">
    <name type="scientific">Leifsonia tongyongensis</name>
    <dbReference type="NCBI Taxonomy" id="1268043"/>
    <lineage>
        <taxon>Bacteria</taxon>
        <taxon>Bacillati</taxon>
        <taxon>Actinomycetota</taxon>
        <taxon>Actinomycetes</taxon>
        <taxon>Micrococcales</taxon>
        <taxon>Microbacteriaceae</taxon>
        <taxon>Leifsonia</taxon>
    </lineage>
</organism>